<accession>A0ABD3H9Z3</accession>
<organism evidence="1 2">
    <name type="scientific">Riccia sorocarpa</name>
    <dbReference type="NCBI Taxonomy" id="122646"/>
    <lineage>
        <taxon>Eukaryota</taxon>
        <taxon>Viridiplantae</taxon>
        <taxon>Streptophyta</taxon>
        <taxon>Embryophyta</taxon>
        <taxon>Marchantiophyta</taxon>
        <taxon>Marchantiopsida</taxon>
        <taxon>Marchantiidae</taxon>
        <taxon>Marchantiales</taxon>
        <taxon>Ricciaceae</taxon>
        <taxon>Riccia</taxon>
    </lineage>
</organism>
<sequence>MHAIYGASEYKNRLELTPANVLGRVLQFRRYRVKNPGQTYLESMYESTIVKVADCRNIFFGIDTSARYFEAETAIKTELDGADDADDEMHQNELLADDDNADMPVVNLERQEENGADLERVQEALLSAGFAIERNSNDNANDKQNNKSLPDYIRLWQ</sequence>
<protein>
    <submittedName>
        <fullName evidence="1">Uncharacterized protein</fullName>
    </submittedName>
</protein>
<comment type="caution">
    <text evidence="1">The sequence shown here is derived from an EMBL/GenBank/DDBJ whole genome shotgun (WGS) entry which is preliminary data.</text>
</comment>
<dbReference type="EMBL" id="JBJQOH010000004">
    <property type="protein sequence ID" value="KAL3687646.1"/>
    <property type="molecule type" value="Genomic_DNA"/>
</dbReference>
<keyword evidence="2" id="KW-1185">Reference proteome</keyword>
<dbReference type="AlphaFoldDB" id="A0ABD3H9Z3"/>
<gene>
    <name evidence="1" type="ORF">R1sor_013955</name>
</gene>
<evidence type="ECO:0000313" key="1">
    <source>
        <dbReference type="EMBL" id="KAL3687646.1"/>
    </source>
</evidence>
<evidence type="ECO:0000313" key="2">
    <source>
        <dbReference type="Proteomes" id="UP001633002"/>
    </source>
</evidence>
<dbReference type="Proteomes" id="UP001633002">
    <property type="component" value="Unassembled WGS sequence"/>
</dbReference>
<proteinExistence type="predicted"/>
<name>A0ABD3H9Z3_9MARC</name>
<reference evidence="1 2" key="1">
    <citation type="submission" date="2024-09" db="EMBL/GenBank/DDBJ databases">
        <title>Chromosome-scale assembly of Riccia sorocarpa.</title>
        <authorList>
            <person name="Paukszto L."/>
        </authorList>
    </citation>
    <scope>NUCLEOTIDE SEQUENCE [LARGE SCALE GENOMIC DNA]</scope>
    <source>
        <strain evidence="1">LP-2024</strain>
        <tissue evidence="1">Aerial parts of the thallus</tissue>
    </source>
</reference>